<evidence type="ECO:0000256" key="4">
    <source>
        <dbReference type="ARBA" id="ARBA00005225"/>
    </source>
</evidence>
<feature type="binding site" evidence="16">
    <location>
        <begin position="7"/>
        <end position="14"/>
    </location>
    <ligand>
        <name>ATP</name>
        <dbReference type="ChEBI" id="CHEBI:30616"/>
    </ligand>
</feature>
<comment type="cofactor">
    <cofactor evidence="2">
        <name>K(+)</name>
        <dbReference type="ChEBI" id="CHEBI:29103"/>
    </cofactor>
</comment>
<feature type="binding site" evidence="16">
    <location>
        <position position="116"/>
    </location>
    <ligand>
        <name>ATP</name>
        <dbReference type="ChEBI" id="CHEBI:30616"/>
    </ligand>
</feature>
<comment type="catalytic activity">
    <reaction evidence="1 16">
        <text>(R)-pantothenate + ATP = (R)-4'-phosphopantothenate + ADP + H(+)</text>
        <dbReference type="Rhea" id="RHEA:16373"/>
        <dbReference type="ChEBI" id="CHEBI:10986"/>
        <dbReference type="ChEBI" id="CHEBI:15378"/>
        <dbReference type="ChEBI" id="CHEBI:29032"/>
        <dbReference type="ChEBI" id="CHEBI:30616"/>
        <dbReference type="ChEBI" id="CHEBI:456216"/>
        <dbReference type="EC" id="2.7.1.33"/>
    </reaction>
</comment>
<name>A0A0P7C3T6_9BACT</name>
<dbReference type="SUPFAM" id="SSF53067">
    <property type="entry name" value="Actin-like ATPase domain"/>
    <property type="match status" value="2"/>
</dbReference>
<dbReference type="NCBIfam" id="TIGR00671">
    <property type="entry name" value="baf"/>
    <property type="match status" value="1"/>
</dbReference>
<feature type="active site" description="Proton acceptor" evidence="16">
    <location>
        <position position="92"/>
    </location>
</feature>
<dbReference type="GO" id="GO:0015937">
    <property type="term" value="P:coenzyme A biosynthetic process"/>
    <property type="evidence" value="ECO:0007669"/>
    <property type="project" value="UniProtKB-UniRule"/>
</dbReference>
<dbReference type="AlphaFoldDB" id="A0A0P7C3T6"/>
<evidence type="ECO:0000256" key="5">
    <source>
        <dbReference type="ARBA" id="ARBA00011738"/>
    </source>
</evidence>
<feature type="binding site" evidence="16">
    <location>
        <position position="168"/>
    </location>
    <ligand>
        <name>substrate</name>
    </ligand>
</feature>
<evidence type="ECO:0000256" key="2">
    <source>
        <dbReference type="ARBA" id="ARBA00001958"/>
    </source>
</evidence>
<feature type="binding site" evidence="16">
    <location>
        <position position="83"/>
    </location>
    <ligand>
        <name>substrate</name>
    </ligand>
</feature>
<keyword evidence="9 16" id="KW-0547">Nucleotide-binding</keyword>
<dbReference type="Proteomes" id="UP000050454">
    <property type="component" value="Unassembled WGS sequence"/>
</dbReference>
<comment type="subunit">
    <text evidence="5 16">Homodimer.</text>
</comment>
<keyword evidence="11 16" id="KW-0067">ATP-binding</keyword>
<comment type="cofactor">
    <cofactor evidence="16">
        <name>NH4(+)</name>
        <dbReference type="ChEBI" id="CHEBI:28938"/>
    </cofactor>
    <cofactor evidence="16">
        <name>K(+)</name>
        <dbReference type="ChEBI" id="CHEBI:29103"/>
    </cofactor>
    <text evidence="16">A monovalent cation. Ammonium or potassium.</text>
</comment>
<dbReference type="InterPro" id="IPR004619">
    <property type="entry name" value="Type_III_PanK"/>
</dbReference>
<keyword evidence="12 16" id="KW-0630">Potassium</keyword>
<evidence type="ECO:0000256" key="1">
    <source>
        <dbReference type="ARBA" id="ARBA00001206"/>
    </source>
</evidence>
<evidence type="ECO:0000256" key="11">
    <source>
        <dbReference type="ARBA" id="ARBA00022840"/>
    </source>
</evidence>
<dbReference type="HAMAP" id="MF_01274">
    <property type="entry name" value="Pantothen_kinase_3"/>
    <property type="match status" value="1"/>
</dbReference>
<keyword evidence="16" id="KW-0479">Metal-binding</keyword>
<evidence type="ECO:0000256" key="13">
    <source>
        <dbReference type="ARBA" id="ARBA00022993"/>
    </source>
</evidence>
<dbReference type="PATRIC" id="fig|1605367.3.peg.1619"/>
<comment type="subcellular location">
    <subcellularLocation>
        <location evidence="3 16">Cytoplasm</location>
    </subcellularLocation>
</comment>
<evidence type="ECO:0000313" key="17">
    <source>
        <dbReference type="EMBL" id="KPM49311.1"/>
    </source>
</evidence>
<keyword evidence="10 16" id="KW-0418">Kinase</keyword>
<evidence type="ECO:0000313" key="18">
    <source>
        <dbReference type="Proteomes" id="UP000050454"/>
    </source>
</evidence>
<keyword evidence="8 16" id="KW-0808">Transferase</keyword>
<evidence type="ECO:0000256" key="14">
    <source>
        <dbReference type="ARBA" id="ARBA00038036"/>
    </source>
</evidence>
<keyword evidence="7 16" id="KW-0963">Cytoplasm</keyword>
<dbReference type="GO" id="GO:0046872">
    <property type="term" value="F:metal ion binding"/>
    <property type="evidence" value="ECO:0007669"/>
    <property type="project" value="UniProtKB-KW"/>
</dbReference>
<comment type="similarity">
    <text evidence="14 16">Belongs to the type III pantothenate kinase family.</text>
</comment>
<proteinExistence type="inferred from homology"/>
<dbReference type="PANTHER" id="PTHR34265">
    <property type="entry name" value="TYPE III PANTOTHENATE KINASE"/>
    <property type="match status" value="1"/>
</dbReference>
<evidence type="ECO:0000256" key="9">
    <source>
        <dbReference type="ARBA" id="ARBA00022741"/>
    </source>
</evidence>
<reference evidence="17 18" key="1">
    <citation type="submission" date="2015-07" db="EMBL/GenBank/DDBJ databases">
        <title>The draft genome sequence of Leadbetterella sp. JN14-9.</title>
        <authorList>
            <person name="Liu Y."/>
            <person name="Du J."/>
            <person name="Shao Z."/>
        </authorList>
    </citation>
    <scope>NUCLEOTIDE SEQUENCE [LARGE SCALE GENOMIC DNA]</scope>
    <source>
        <strain evidence="17 18">JN14-9</strain>
    </source>
</reference>
<dbReference type="GO" id="GO:0005524">
    <property type="term" value="F:ATP binding"/>
    <property type="evidence" value="ECO:0007669"/>
    <property type="project" value="UniProtKB-UniRule"/>
</dbReference>
<dbReference type="STRING" id="1605367.AFM12_01415"/>
<dbReference type="CDD" id="cd24015">
    <property type="entry name" value="ASKHA_NBD_PanK-III"/>
    <property type="match status" value="1"/>
</dbReference>
<organism evidence="17 18">
    <name type="scientific">Jiulongibacter sediminis</name>
    <dbReference type="NCBI Taxonomy" id="1605367"/>
    <lineage>
        <taxon>Bacteria</taxon>
        <taxon>Pseudomonadati</taxon>
        <taxon>Bacteroidota</taxon>
        <taxon>Cytophagia</taxon>
        <taxon>Cytophagales</taxon>
        <taxon>Leadbetterellaceae</taxon>
        <taxon>Jiulongibacter</taxon>
    </lineage>
</organism>
<evidence type="ECO:0000256" key="12">
    <source>
        <dbReference type="ARBA" id="ARBA00022958"/>
    </source>
</evidence>
<dbReference type="Gene3D" id="3.30.420.40">
    <property type="match status" value="1"/>
</dbReference>
<evidence type="ECO:0000256" key="10">
    <source>
        <dbReference type="ARBA" id="ARBA00022777"/>
    </source>
</evidence>
<comment type="pathway">
    <text evidence="4 16">Cofactor biosynthesis; coenzyme A biosynthesis; CoA from (R)-pantothenate: step 1/5.</text>
</comment>
<accession>A0A0P7C3T6</accession>
<evidence type="ECO:0000256" key="15">
    <source>
        <dbReference type="ARBA" id="ARBA00040883"/>
    </source>
</evidence>
<dbReference type="GO" id="GO:0004594">
    <property type="term" value="F:pantothenate kinase activity"/>
    <property type="evidence" value="ECO:0007669"/>
    <property type="project" value="UniProtKB-UniRule"/>
</dbReference>
<dbReference type="PANTHER" id="PTHR34265:SF1">
    <property type="entry name" value="TYPE III PANTOTHENATE KINASE"/>
    <property type="match status" value="1"/>
</dbReference>
<protein>
    <recommendedName>
        <fullName evidence="15 16">Type III pantothenate kinase</fullName>
        <ecNumber evidence="6 16">2.7.1.33</ecNumber>
    </recommendedName>
    <alternativeName>
        <fullName evidence="16">PanK-III</fullName>
    </alternativeName>
    <alternativeName>
        <fullName evidence="16">Pantothenic acid kinase</fullName>
    </alternativeName>
</protein>
<gene>
    <name evidence="16" type="primary">coaX</name>
    <name evidence="17" type="ORF">AFM12_01415</name>
</gene>
<evidence type="ECO:0000256" key="3">
    <source>
        <dbReference type="ARBA" id="ARBA00004496"/>
    </source>
</evidence>
<evidence type="ECO:0000256" key="8">
    <source>
        <dbReference type="ARBA" id="ARBA00022679"/>
    </source>
</evidence>
<dbReference type="EC" id="2.7.1.33" evidence="6 16"/>
<comment type="caution">
    <text evidence="17">The sequence shown here is derived from an EMBL/GenBank/DDBJ whole genome shotgun (WGS) entry which is preliminary data.</text>
</comment>
<dbReference type="UniPathway" id="UPA00241">
    <property type="reaction ID" value="UER00352"/>
</dbReference>
<evidence type="ECO:0000256" key="7">
    <source>
        <dbReference type="ARBA" id="ARBA00022490"/>
    </source>
</evidence>
<dbReference type="RefSeq" id="WP_055143452.1">
    <property type="nucleotide sequence ID" value="NZ_JXSZ01000005.1"/>
</dbReference>
<sequence length="243" mass="27002">MIYAAIDIGNTFGKMSIYENGHETEFKRGRTSQLLKDLKKVKPDALIVCSVTLNSEELLSKFKDFEHTLFLNRDTRIPIINGYASPDTLGYDRLAAAVGAHFRFPAEDCLIIDMGTALKMDYIDKEGVFKGGYISPGLQMRFKALHTFTKKLPLLEAEEIPELIGNTTESCIKSGVINGMAAEINGIISRYLAEHDLKILISGGDAGFFESQINYPTFAASNLVLEGLYRILIHNVENKKSTL</sequence>
<feature type="binding site" evidence="16">
    <location>
        <begin position="90"/>
        <end position="93"/>
    </location>
    <ligand>
        <name>substrate</name>
    </ligand>
</feature>
<evidence type="ECO:0000256" key="16">
    <source>
        <dbReference type="HAMAP-Rule" id="MF_01274"/>
    </source>
</evidence>
<dbReference type="Pfam" id="PF03309">
    <property type="entry name" value="Pan_kinase"/>
    <property type="match status" value="1"/>
</dbReference>
<evidence type="ECO:0000256" key="6">
    <source>
        <dbReference type="ARBA" id="ARBA00012102"/>
    </source>
</evidence>
<comment type="function">
    <text evidence="16">Catalyzes the phosphorylation of pantothenate (Pan), the first step in CoA biosynthesis.</text>
</comment>
<keyword evidence="18" id="KW-1185">Reference proteome</keyword>
<dbReference type="GO" id="GO:0005737">
    <property type="term" value="C:cytoplasm"/>
    <property type="evidence" value="ECO:0007669"/>
    <property type="project" value="UniProtKB-SubCell"/>
</dbReference>
<feature type="binding site" evidence="16">
    <location>
        <position position="113"/>
    </location>
    <ligand>
        <name>K(+)</name>
        <dbReference type="ChEBI" id="CHEBI:29103"/>
    </ligand>
</feature>
<keyword evidence="13 16" id="KW-0173">Coenzyme A biosynthesis</keyword>
<dbReference type="EMBL" id="LGTQ01000005">
    <property type="protein sequence ID" value="KPM49311.1"/>
    <property type="molecule type" value="Genomic_DNA"/>
</dbReference>
<dbReference type="InterPro" id="IPR043129">
    <property type="entry name" value="ATPase_NBD"/>
</dbReference>